<keyword evidence="3" id="KW-1185">Reference proteome</keyword>
<reference evidence="1" key="2">
    <citation type="submission" date="2017-06" db="EMBL/GenBank/DDBJ databases">
        <title>WGS assembly of Brachypodium distachyon.</title>
        <authorList>
            <consortium name="The International Brachypodium Initiative"/>
            <person name="Lucas S."/>
            <person name="Harmon-Smith M."/>
            <person name="Lail K."/>
            <person name="Tice H."/>
            <person name="Grimwood J."/>
            <person name="Bruce D."/>
            <person name="Barry K."/>
            <person name="Shu S."/>
            <person name="Lindquist E."/>
            <person name="Wang M."/>
            <person name="Pitluck S."/>
            <person name="Vogel J.P."/>
            <person name="Garvin D.F."/>
            <person name="Mockler T.C."/>
            <person name="Schmutz J."/>
            <person name="Rokhsar D."/>
            <person name="Bevan M.W."/>
        </authorList>
    </citation>
    <scope>NUCLEOTIDE SEQUENCE</scope>
    <source>
        <strain evidence="1">Bd21</strain>
    </source>
</reference>
<sequence>MDAAVDWGWRAGAVSEQGVVAADHMGDCQGFLALISDGPWLFPNSSAANCSKMRGLLRWVKRSSRRPSSGLMRPTARHPQARWPSFVDRCGLLLGSTLLYSVSVIDKVWPRKVRWFTGCRHVSELDTVAT</sequence>
<proteinExistence type="predicted"/>
<organism evidence="1">
    <name type="scientific">Brachypodium distachyon</name>
    <name type="common">Purple false brome</name>
    <name type="synonym">Trachynia distachya</name>
    <dbReference type="NCBI Taxonomy" id="15368"/>
    <lineage>
        <taxon>Eukaryota</taxon>
        <taxon>Viridiplantae</taxon>
        <taxon>Streptophyta</taxon>
        <taxon>Embryophyta</taxon>
        <taxon>Tracheophyta</taxon>
        <taxon>Spermatophyta</taxon>
        <taxon>Magnoliopsida</taxon>
        <taxon>Liliopsida</taxon>
        <taxon>Poales</taxon>
        <taxon>Poaceae</taxon>
        <taxon>BOP clade</taxon>
        <taxon>Pooideae</taxon>
        <taxon>Stipodae</taxon>
        <taxon>Brachypodieae</taxon>
        <taxon>Brachypodium</taxon>
    </lineage>
</organism>
<gene>
    <name evidence="1" type="ORF">BRADI_1g56075v3</name>
</gene>
<accession>A0A0Q3S6B2</accession>
<name>A0A0Q3S6B2_BRADI</name>
<evidence type="ECO:0000313" key="3">
    <source>
        <dbReference type="Proteomes" id="UP000008810"/>
    </source>
</evidence>
<dbReference type="Proteomes" id="UP000008810">
    <property type="component" value="Chromosome 1"/>
</dbReference>
<dbReference type="AlphaFoldDB" id="A0A0Q3S6B2"/>
<evidence type="ECO:0000313" key="1">
    <source>
        <dbReference type="EMBL" id="KQK20690.1"/>
    </source>
</evidence>
<evidence type="ECO:0000313" key="2">
    <source>
        <dbReference type="EnsemblPlants" id="KQK20690"/>
    </source>
</evidence>
<dbReference type="Gramene" id="KQK20690">
    <property type="protein sequence ID" value="KQK20690"/>
    <property type="gene ID" value="BRADI_1g56075v3"/>
</dbReference>
<protein>
    <submittedName>
        <fullName evidence="1 2">Uncharacterized protein</fullName>
    </submittedName>
</protein>
<dbReference type="InParanoid" id="A0A0Q3S6B2"/>
<reference evidence="1 2" key="1">
    <citation type="journal article" date="2010" name="Nature">
        <title>Genome sequencing and analysis of the model grass Brachypodium distachyon.</title>
        <authorList>
            <consortium name="International Brachypodium Initiative"/>
        </authorList>
    </citation>
    <scope>NUCLEOTIDE SEQUENCE [LARGE SCALE GENOMIC DNA]</scope>
    <source>
        <strain evidence="1 2">Bd21</strain>
    </source>
</reference>
<reference evidence="2" key="3">
    <citation type="submission" date="2018-08" db="UniProtKB">
        <authorList>
            <consortium name="EnsemblPlants"/>
        </authorList>
    </citation>
    <scope>IDENTIFICATION</scope>
    <source>
        <strain evidence="2">cv. Bd21</strain>
    </source>
</reference>
<dbReference type="EMBL" id="CM000880">
    <property type="protein sequence ID" value="KQK20690.1"/>
    <property type="molecule type" value="Genomic_DNA"/>
</dbReference>
<dbReference type="EnsemblPlants" id="KQK20690">
    <property type="protein sequence ID" value="KQK20690"/>
    <property type="gene ID" value="BRADI_1g56075v3"/>
</dbReference>